<evidence type="ECO:0000313" key="2">
    <source>
        <dbReference type="Proteomes" id="UP001224644"/>
    </source>
</evidence>
<gene>
    <name evidence="1" type="ORF">QWZ12_17875</name>
</gene>
<evidence type="ECO:0000313" key="1">
    <source>
        <dbReference type="EMBL" id="MDN3592465.1"/>
    </source>
</evidence>
<proteinExistence type="predicted"/>
<protein>
    <submittedName>
        <fullName evidence="1">Uncharacterized protein</fullName>
    </submittedName>
</protein>
<keyword evidence="2" id="KW-1185">Reference proteome</keyword>
<dbReference type="RefSeq" id="WP_238227499.1">
    <property type="nucleotide sequence ID" value="NZ_BPQD01000028.1"/>
</dbReference>
<dbReference type="Proteomes" id="UP001224644">
    <property type="component" value="Unassembled WGS sequence"/>
</dbReference>
<organism evidence="1 2">
    <name type="scientific">Methylobacterium adhaesivum</name>
    <dbReference type="NCBI Taxonomy" id="333297"/>
    <lineage>
        <taxon>Bacteria</taxon>
        <taxon>Pseudomonadati</taxon>
        <taxon>Pseudomonadota</taxon>
        <taxon>Alphaproteobacteria</taxon>
        <taxon>Hyphomicrobiales</taxon>
        <taxon>Methylobacteriaceae</taxon>
        <taxon>Methylobacterium</taxon>
    </lineage>
</organism>
<comment type="caution">
    <text evidence="1">The sequence shown here is derived from an EMBL/GenBank/DDBJ whole genome shotgun (WGS) entry which is preliminary data.</text>
</comment>
<reference evidence="2" key="1">
    <citation type="journal article" date="2019" name="Int. J. Syst. Evol. Microbiol.">
        <title>The Global Catalogue of Microorganisms (GCM) 10K type strain sequencing project: providing services to taxonomists for standard genome sequencing and annotation.</title>
        <authorList>
            <consortium name="The Broad Institute Genomics Platform"/>
            <consortium name="The Broad Institute Genome Sequencing Center for Infectious Disease"/>
            <person name="Wu L."/>
            <person name="Ma J."/>
        </authorList>
    </citation>
    <scope>NUCLEOTIDE SEQUENCE [LARGE SCALE GENOMIC DNA]</scope>
    <source>
        <strain evidence="2">CECT 7069</strain>
    </source>
</reference>
<dbReference type="EMBL" id="JAUFPX010000017">
    <property type="protein sequence ID" value="MDN3592465.1"/>
    <property type="molecule type" value="Genomic_DNA"/>
</dbReference>
<sequence length="69" mass="7121">MTAAQIAEMASLSQAEMVALAYEEAAGGDVGQALRDAIDDLLALEARFAEAERLVSYGFVRGGSATGRG</sequence>
<accession>A0ABT8BL98</accession>
<name>A0ABT8BL98_9HYPH</name>